<name>A0A2A7MHT2_9CLOT</name>
<evidence type="ECO:0000313" key="2">
    <source>
        <dbReference type="Proteomes" id="UP000220840"/>
    </source>
</evidence>
<dbReference type="EMBL" id="PDCJ01000001">
    <property type="protein sequence ID" value="PEG30881.1"/>
    <property type="molecule type" value="Genomic_DNA"/>
</dbReference>
<comment type="caution">
    <text evidence="1">The sequence shown here is derived from an EMBL/GenBank/DDBJ whole genome shotgun (WGS) entry which is preliminary data.</text>
</comment>
<dbReference type="InterPro" id="IPR036278">
    <property type="entry name" value="Sialidase_sf"/>
</dbReference>
<accession>A0A2A7MHT2</accession>
<dbReference type="AlphaFoldDB" id="A0A2A7MHT2"/>
<dbReference type="RefSeq" id="WP_097919290.1">
    <property type="nucleotide sequence ID" value="NZ_CAMRXJ010000062.1"/>
</dbReference>
<evidence type="ECO:0008006" key="3">
    <source>
        <dbReference type="Google" id="ProtNLM"/>
    </source>
</evidence>
<reference evidence="1 2" key="1">
    <citation type="submission" date="2017-10" db="EMBL/GenBank/DDBJ databases">
        <title>Effective Description of Clostridium neonatale sp. nov. linked to necrotizing enterocolitis in neonates and a clarification of species assignable to the genus Clostridium (Prazmowski 1880) emend. Lawson and Rainey 2016.</title>
        <authorList>
            <person name="Bernard K."/>
            <person name="Burdz T."/>
            <person name="Wiebe D."/>
            <person name="Balcewich B."/>
            <person name="Alfa M."/>
            <person name="Bernier A.-M."/>
        </authorList>
    </citation>
    <scope>NUCLEOTIDE SEQUENCE [LARGE SCALE GENOMIC DNA]</scope>
    <source>
        <strain evidence="1 2">LCDC99A005</strain>
    </source>
</reference>
<organism evidence="1 2">
    <name type="scientific">Clostridium neonatale</name>
    <dbReference type="NCBI Taxonomy" id="137838"/>
    <lineage>
        <taxon>Bacteria</taxon>
        <taxon>Bacillati</taxon>
        <taxon>Bacillota</taxon>
        <taxon>Clostridia</taxon>
        <taxon>Eubacteriales</taxon>
        <taxon>Clostridiaceae</taxon>
        <taxon>Clostridium</taxon>
    </lineage>
</organism>
<proteinExistence type="predicted"/>
<evidence type="ECO:0000313" key="1">
    <source>
        <dbReference type="EMBL" id="PEG30881.1"/>
    </source>
</evidence>
<protein>
    <recommendedName>
        <fullName evidence="3">Exo-alpha-sialidase</fullName>
    </recommendedName>
</protein>
<gene>
    <name evidence="1" type="ORF">CQ394_03935</name>
</gene>
<dbReference type="Proteomes" id="UP000220840">
    <property type="component" value="Unassembled WGS sequence"/>
</dbReference>
<dbReference type="SUPFAM" id="SSF50939">
    <property type="entry name" value="Sialidases"/>
    <property type="match status" value="1"/>
</dbReference>
<keyword evidence="2" id="KW-1185">Reference proteome</keyword>
<dbReference type="STRING" id="137838.GCA_001458595_02249"/>
<sequence>MFTFKQITETNGIDINNLKNSRQNSYAWSMAELGNYIYVGTSRNMISSLTTAFTESPNLAPSLVTGSDNNAEIWRYKKDGSCPWEKVFKASSKDKIYGFRAMITHKSNNSCAIYAASMGEKVYVFKSTDGVHWKKINTSNVSGTSSRAFASFNGKLYMATLEEGIGGNVPYLYSSKDPEFELFKLVINPKFKGFIPNNNPIGGIDDLSVFNNRLYLSIGNSDGAEVWRSNNCNPKNNDWTLVAYKGFGDALNTNIMSTGVFKDHLYVAVTKRFPLSLFVPLSFDLIRIDKNDCWEIVVGGKPIIPSCPSTGVRNKSLSGFNSGFNNFFNVYGWQIKEFKGNLVITTYDSSTNIRTFITGFEYNKEDYIKNFGYENYNRLLNSYKKIYKLLCKYNYPKGFDIYTSKDGLNFSPVILDGLNDPNNYGGRTLLVSSENKLYVGTANPFLGLEVWEADYNNSNKYCSNNEIHEYFSNLKKLNKELLALYPELMDVLQRIFPAFQ</sequence>